<proteinExistence type="predicted"/>
<dbReference type="CDD" id="cd06091">
    <property type="entry name" value="KOW_NusG"/>
    <property type="match status" value="1"/>
</dbReference>
<evidence type="ECO:0000313" key="5">
    <source>
        <dbReference type="EMBL" id="MTD94652.1"/>
    </source>
</evidence>
<dbReference type="RefSeq" id="WP_154739046.1">
    <property type="nucleotide sequence ID" value="NZ_WMBQ01000001.1"/>
</dbReference>
<sequence>MKSDWYVVQTLVRSEVKACANLERQGFTTYFPRYSKRRRHARRTEIVTAPLFPRYLFVKAETGLHRWRSINGTFGVSRIVEFGGEPACIDSDIVNGIRSRECEGLVVLAPQVRTGAAVRFRDGAFYESIGLVEEADDERRVLVLLDILGRKVRVNVDVAALEAI</sequence>
<name>A0A6I3KLL5_9HYPH</name>
<dbReference type="PANTHER" id="PTHR30265:SF7">
    <property type="entry name" value="TRANSCRIPTION ANTITERMINATION PROTEIN RFAH"/>
    <property type="match status" value="1"/>
</dbReference>
<reference evidence="5 6" key="1">
    <citation type="submission" date="2019-11" db="EMBL/GenBank/DDBJ databases">
        <title>Identification of a novel strain.</title>
        <authorList>
            <person name="Xu Q."/>
            <person name="Wang G."/>
        </authorList>
    </citation>
    <scope>NUCLEOTIDE SEQUENCE [LARGE SCALE GENOMIC DNA]</scope>
    <source>
        <strain evidence="6">xq</strain>
    </source>
</reference>
<dbReference type="InterPro" id="IPR043425">
    <property type="entry name" value="NusG-like"/>
</dbReference>
<dbReference type="SUPFAM" id="SSF82679">
    <property type="entry name" value="N-utilization substance G protein NusG, N-terminal domain"/>
    <property type="match status" value="1"/>
</dbReference>
<dbReference type="GO" id="GO:0006354">
    <property type="term" value="P:DNA-templated transcription elongation"/>
    <property type="evidence" value="ECO:0007669"/>
    <property type="project" value="InterPro"/>
</dbReference>
<dbReference type="Pfam" id="PF02357">
    <property type="entry name" value="NusG"/>
    <property type="match status" value="1"/>
</dbReference>
<evidence type="ECO:0000256" key="3">
    <source>
        <dbReference type="ARBA" id="ARBA00023163"/>
    </source>
</evidence>
<evidence type="ECO:0000313" key="6">
    <source>
        <dbReference type="Proteomes" id="UP000440694"/>
    </source>
</evidence>
<dbReference type="GO" id="GO:0005829">
    <property type="term" value="C:cytosol"/>
    <property type="evidence" value="ECO:0007669"/>
    <property type="project" value="TreeGrafter"/>
</dbReference>
<evidence type="ECO:0000259" key="4">
    <source>
        <dbReference type="SMART" id="SM00738"/>
    </source>
</evidence>
<organism evidence="5 6">
    <name type="scientific">Hyphomicrobium album</name>
    <dbReference type="NCBI Taxonomy" id="2665159"/>
    <lineage>
        <taxon>Bacteria</taxon>
        <taxon>Pseudomonadati</taxon>
        <taxon>Pseudomonadota</taxon>
        <taxon>Alphaproteobacteria</taxon>
        <taxon>Hyphomicrobiales</taxon>
        <taxon>Hyphomicrobiaceae</taxon>
        <taxon>Hyphomicrobium</taxon>
    </lineage>
</organism>
<dbReference type="PANTHER" id="PTHR30265">
    <property type="entry name" value="RHO-INTERACTING TRANSCRIPTION TERMINATION FACTOR NUSG"/>
    <property type="match status" value="1"/>
</dbReference>
<dbReference type="InterPro" id="IPR036735">
    <property type="entry name" value="NGN_dom_sf"/>
</dbReference>
<dbReference type="Gene3D" id="3.30.70.940">
    <property type="entry name" value="NusG, N-terminal domain"/>
    <property type="match status" value="1"/>
</dbReference>
<dbReference type="SUPFAM" id="SSF50104">
    <property type="entry name" value="Translation proteins SH3-like domain"/>
    <property type="match status" value="1"/>
</dbReference>
<dbReference type="InterPro" id="IPR006645">
    <property type="entry name" value="NGN-like_dom"/>
</dbReference>
<dbReference type="GO" id="GO:0031564">
    <property type="term" value="P:transcription antitermination"/>
    <property type="evidence" value="ECO:0007669"/>
    <property type="project" value="UniProtKB-KW"/>
</dbReference>
<comment type="caution">
    <text evidence="5">The sequence shown here is derived from an EMBL/GenBank/DDBJ whole genome shotgun (WGS) entry which is preliminary data.</text>
</comment>
<dbReference type="InterPro" id="IPR008991">
    <property type="entry name" value="Translation_prot_SH3-like_sf"/>
</dbReference>
<evidence type="ECO:0000256" key="2">
    <source>
        <dbReference type="ARBA" id="ARBA00023015"/>
    </source>
</evidence>
<dbReference type="CDD" id="cd09892">
    <property type="entry name" value="NGN_SP_RfaH"/>
    <property type="match status" value="1"/>
</dbReference>
<dbReference type="EMBL" id="WMBQ01000001">
    <property type="protein sequence ID" value="MTD94652.1"/>
    <property type="molecule type" value="Genomic_DNA"/>
</dbReference>
<keyword evidence="1" id="KW-0889">Transcription antitermination</keyword>
<keyword evidence="3" id="KW-0804">Transcription</keyword>
<gene>
    <name evidence="5" type="ORF">GIW81_09950</name>
</gene>
<evidence type="ECO:0000256" key="1">
    <source>
        <dbReference type="ARBA" id="ARBA00022814"/>
    </source>
</evidence>
<dbReference type="Proteomes" id="UP000440694">
    <property type="component" value="Unassembled WGS sequence"/>
</dbReference>
<protein>
    <submittedName>
        <fullName evidence="5">Transcriptional activator RfaH</fullName>
    </submittedName>
</protein>
<dbReference type="SMART" id="SM00738">
    <property type="entry name" value="NGN"/>
    <property type="match status" value="1"/>
</dbReference>
<keyword evidence="6" id="KW-1185">Reference proteome</keyword>
<accession>A0A6I3KLL5</accession>
<keyword evidence="2" id="KW-0805">Transcription regulation</keyword>
<dbReference type="AlphaFoldDB" id="A0A6I3KLL5"/>
<feature type="domain" description="NusG-like N-terminal" evidence="4">
    <location>
        <begin position="2"/>
        <end position="101"/>
    </location>
</feature>